<dbReference type="SUPFAM" id="SSF48179">
    <property type="entry name" value="6-phosphogluconate dehydrogenase C-terminal domain-like"/>
    <property type="match status" value="1"/>
</dbReference>
<dbReference type="PANTHER" id="PTHR43765:SF2">
    <property type="entry name" value="2-DEHYDROPANTOATE 2-REDUCTASE"/>
    <property type="match status" value="1"/>
</dbReference>
<comment type="similarity">
    <text evidence="1">Belongs to the ketopantoate reductase family.</text>
</comment>
<dbReference type="Pfam" id="PF08546">
    <property type="entry name" value="ApbA_C"/>
    <property type="match status" value="1"/>
</dbReference>
<reference evidence="8" key="2">
    <citation type="journal article" date="2023" name="IMA Fungus">
        <title>Comparative genomic study of the Penicillium genus elucidates a diverse pangenome and 15 lateral gene transfer events.</title>
        <authorList>
            <person name="Petersen C."/>
            <person name="Sorensen T."/>
            <person name="Nielsen M.R."/>
            <person name="Sondergaard T.E."/>
            <person name="Sorensen J.L."/>
            <person name="Fitzpatrick D.A."/>
            <person name="Frisvad J.C."/>
            <person name="Nielsen K.L."/>
        </authorList>
    </citation>
    <scope>NUCLEOTIDE SEQUENCE</scope>
    <source>
        <strain evidence="8">IBT 23319</strain>
    </source>
</reference>
<dbReference type="GO" id="GO:0005739">
    <property type="term" value="C:mitochondrion"/>
    <property type="evidence" value="ECO:0007669"/>
    <property type="project" value="TreeGrafter"/>
</dbReference>
<sequence>MYIDGAEIRLGLAPPRAWLGSIGSFIAHSLRSLPTPPSVTLLAHRKSLYDDFASNGWKVGLRVGENGPLDQRGGFNVELLSNSDSSDPIHNLIVAVKASATVSALEPLRHRIGPQSTICLFQNGMGQIEDLNQRVFTNPSTRPCYMFGIMRHGVYLRTPVEAILSGTSGNASLGIVDSHRPTTQHLHAQYLLNTLLQSTALRCEEMEWPDLFRVQLLKLASNCVLNPLTALLDIRNGQIKDNANIQPLQRQLLREISAIFQKLPEMEELSLDRNQFSAQALESVLLDTVEKTAQNSSSMREDILKGRNTEIQYINGWIIRRAKTMGLDCEANSSLTQLVLAKTDFTAKHRK</sequence>
<feature type="domain" description="Ketopantoate reductase N-terminal" evidence="6">
    <location>
        <begin position="20"/>
        <end position="175"/>
    </location>
</feature>
<dbReference type="GO" id="GO:0008677">
    <property type="term" value="F:2-dehydropantoate 2-reductase activity"/>
    <property type="evidence" value="ECO:0007669"/>
    <property type="project" value="UniProtKB-EC"/>
</dbReference>
<dbReference type="Proteomes" id="UP001147733">
    <property type="component" value="Unassembled WGS sequence"/>
</dbReference>
<dbReference type="AlphaFoldDB" id="A0A9W9NKZ6"/>
<evidence type="ECO:0000256" key="5">
    <source>
        <dbReference type="ARBA" id="ARBA00032024"/>
    </source>
</evidence>
<dbReference type="InterPro" id="IPR013752">
    <property type="entry name" value="KPA_reductase"/>
</dbReference>
<comment type="caution">
    <text evidence="8">The sequence shown here is derived from an EMBL/GenBank/DDBJ whole genome shotgun (WGS) entry which is preliminary data.</text>
</comment>
<organism evidence="8 9">
    <name type="scientific">Penicillium citrinum</name>
    <dbReference type="NCBI Taxonomy" id="5077"/>
    <lineage>
        <taxon>Eukaryota</taxon>
        <taxon>Fungi</taxon>
        <taxon>Dikarya</taxon>
        <taxon>Ascomycota</taxon>
        <taxon>Pezizomycotina</taxon>
        <taxon>Eurotiomycetes</taxon>
        <taxon>Eurotiomycetidae</taxon>
        <taxon>Eurotiales</taxon>
        <taxon>Aspergillaceae</taxon>
        <taxon>Penicillium</taxon>
    </lineage>
</organism>
<dbReference type="PANTHER" id="PTHR43765">
    <property type="entry name" value="2-DEHYDROPANTOATE 2-REDUCTASE-RELATED"/>
    <property type="match status" value="1"/>
</dbReference>
<dbReference type="OrthoDB" id="73846at2759"/>
<evidence type="ECO:0000313" key="9">
    <source>
        <dbReference type="Proteomes" id="UP001147733"/>
    </source>
</evidence>
<evidence type="ECO:0000256" key="2">
    <source>
        <dbReference type="ARBA" id="ARBA00013014"/>
    </source>
</evidence>
<keyword evidence="9" id="KW-1185">Reference proteome</keyword>
<protein>
    <recommendedName>
        <fullName evidence="2">2-dehydropantoate 2-reductase</fullName>
        <ecNumber evidence="2">1.1.1.169</ecNumber>
    </recommendedName>
    <alternativeName>
        <fullName evidence="5">Ketopantoate reductase</fullName>
    </alternativeName>
</protein>
<dbReference type="GO" id="GO:0015940">
    <property type="term" value="P:pantothenate biosynthetic process"/>
    <property type="evidence" value="ECO:0007669"/>
    <property type="project" value="InterPro"/>
</dbReference>
<evidence type="ECO:0000259" key="6">
    <source>
        <dbReference type="Pfam" id="PF02558"/>
    </source>
</evidence>
<evidence type="ECO:0000256" key="1">
    <source>
        <dbReference type="ARBA" id="ARBA00007870"/>
    </source>
</evidence>
<reference evidence="8" key="1">
    <citation type="submission" date="2022-11" db="EMBL/GenBank/DDBJ databases">
        <authorList>
            <person name="Petersen C."/>
        </authorList>
    </citation>
    <scope>NUCLEOTIDE SEQUENCE</scope>
    <source>
        <strain evidence="8">IBT 23319</strain>
    </source>
</reference>
<gene>
    <name evidence="8" type="ORF">N7469_010779</name>
</gene>
<name>A0A9W9NKZ6_PENCI</name>
<keyword evidence="3" id="KW-0521">NADP</keyword>
<evidence type="ECO:0000313" key="8">
    <source>
        <dbReference type="EMBL" id="KAJ5221892.1"/>
    </source>
</evidence>
<dbReference type="EC" id="1.1.1.169" evidence="2"/>
<keyword evidence="4" id="KW-0560">Oxidoreductase</keyword>
<dbReference type="Pfam" id="PF02558">
    <property type="entry name" value="ApbA"/>
    <property type="match status" value="1"/>
</dbReference>
<proteinExistence type="inferred from homology"/>
<accession>A0A9W9NKZ6</accession>
<dbReference type="Gene3D" id="1.10.1040.10">
    <property type="entry name" value="N-(1-d-carboxylethyl)-l-norvaline Dehydrogenase, domain 2"/>
    <property type="match status" value="1"/>
</dbReference>
<dbReference type="Gene3D" id="3.40.50.720">
    <property type="entry name" value="NAD(P)-binding Rossmann-like Domain"/>
    <property type="match status" value="1"/>
</dbReference>
<dbReference type="InterPro" id="IPR036291">
    <property type="entry name" value="NAD(P)-bd_dom_sf"/>
</dbReference>
<dbReference type="InterPro" id="IPR013332">
    <property type="entry name" value="KPR_N"/>
</dbReference>
<dbReference type="InterPro" id="IPR050838">
    <property type="entry name" value="Ketopantoate_reductase"/>
</dbReference>
<feature type="domain" description="Ketopantoate reductase C-terminal" evidence="7">
    <location>
        <begin position="213"/>
        <end position="342"/>
    </location>
</feature>
<dbReference type="EMBL" id="JAPQKT010000009">
    <property type="protein sequence ID" value="KAJ5221892.1"/>
    <property type="molecule type" value="Genomic_DNA"/>
</dbReference>
<dbReference type="GeneID" id="81388851"/>
<dbReference type="NCBIfam" id="TIGR00745">
    <property type="entry name" value="apbA_panE"/>
    <property type="match status" value="1"/>
</dbReference>
<dbReference type="RefSeq" id="XP_056496815.1">
    <property type="nucleotide sequence ID" value="XM_056649684.1"/>
</dbReference>
<dbReference type="InterPro" id="IPR013328">
    <property type="entry name" value="6PGD_dom2"/>
</dbReference>
<dbReference type="GO" id="GO:0050661">
    <property type="term" value="F:NADP binding"/>
    <property type="evidence" value="ECO:0007669"/>
    <property type="project" value="TreeGrafter"/>
</dbReference>
<evidence type="ECO:0000256" key="3">
    <source>
        <dbReference type="ARBA" id="ARBA00022857"/>
    </source>
</evidence>
<dbReference type="SUPFAM" id="SSF51735">
    <property type="entry name" value="NAD(P)-binding Rossmann-fold domains"/>
    <property type="match status" value="1"/>
</dbReference>
<evidence type="ECO:0000259" key="7">
    <source>
        <dbReference type="Pfam" id="PF08546"/>
    </source>
</evidence>
<dbReference type="InterPro" id="IPR003710">
    <property type="entry name" value="ApbA"/>
</dbReference>
<evidence type="ECO:0000256" key="4">
    <source>
        <dbReference type="ARBA" id="ARBA00023002"/>
    </source>
</evidence>
<dbReference type="InterPro" id="IPR008927">
    <property type="entry name" value="6-PGluconate_DH-like_C_sf"/>
</dbReference>